<feature type="transmembrane region" description="Helical" evidence="1">
    <location>
        <begin position="233"/>
        <end position="252"/>
    </location>
</feature>
<dbReference type="AlphaFoldDB" id="A0A4T2BUY0"/>
<feature type="transmembrane region" description="Helical" evidence="1">
    <location>
        <begin position="185"/>
        <end position="213"/>
    </location>
</feature>
<evidence type="ECO:0000313" key="3">
    <source>
        <dbReference type="Proteomes" id="UP000306192"/>
    </source>
</evidence>
<organism evidence="2 3">
    <name type="scientific">Subtercola vilae</name>
    <dbReference type="NCBI Taxonomy" id="2056433"/>
    <lineage>
        <taxon>Bacteria</taxon>
        <taxon>Bacillati</taxon>
        <taxon>Actinomycetota</taxon>
        <taxon>Actinomycetes</taxon>
        <taxon>Micrococcales</taxon>
        <taxon>Microbacteriaceae</taxon>
        <taxon>Subtercola</taxon>
    </lineage>
</organism>
<feature type="transmembrane region" description="Helical" evidence="1">
    <location>
        <begin position="26"/>
        <end position="44"/>
    </location>
</feature>
<keyword evidence="3" id="KW-1185">Reference proteome</keyword>
<keyword evidence="1" id="KW-0472">Membrane</keyword>
<feature type="transmembrane region" description="Helical" evidence="1">
    <location>
        <begin position="308"/>
        <end position="335"/>
    </location>
</feature>
<dbReference type="OrthoDB" id="5186621at2"/>
<keyword evidence="1" id="KW-0812">Transmembrane</keyword>
<sequence>MAETPSSVLQSSSANDVVEDVFVRPSTPIASIVVAIVGALLAAAAGAQNPLVIGLLGLAALIMLLSVPAETVRGVSAALSLAVAFSLAPNNATRGTIYIGVYVALAIIVVGLVRGRHMQKQKGLRPTALILGITYLAVLFFSTLFSAVASDPMEQLLLTVAPGLGMIILGRRFTKDDMRVFCRGFVAFAMLQVVVAIIDFLGVPIPFLGYSIFAGDRLYNSLLGNSVPREQALAGHPIIFALILIIAVVMLWRNEVHASTIVRLTLFVALAVGLILSGTRSAILAMVVGVLFLAVVNARSTGARLRNIAFIIVAGAIGLTNSTLAGYVAGIISGLGDSGSYSHRAGAFESVTPLVTGEPTANLLFGLGAGSEPSLFARGLLQQDGFNIIDNQFVTSIVVVGFFGLALILAMMLRSAIWGNPFVRALMLMLMVMMNSFDMLRWVAPAMSFFLVIGFVDNPLFRSRFVASEAVPDSASLLPPQETTSRMGGF</sequence>
<feature type="transmembrane region" description="Helical" evidence="1">
    <location>
        <begin position="95"/>
        <end position="115"/>
    </location>
</feature>
<reference evidence="2 3" key="1">
    <citation type="journal article" date="2019" name="Microorganisms">
        <title>Systematic Affiliation and Genome Analysis of Subtercola vilae DB165(T) with Particular Emphasis on Cold Adaptation of an Isolate from a High-Altitude Cold Volcano Lake.</title>
        <authorList>
            <person name="Villalobos A.S."/>
            <person name="Wiese J."/>
            <person name="Imhoff J.F."/>
            <person name="Dorador C."/>
            <person name="Keller A."/>
            <person name="Hentschel U."/>
        </authorList>
    </citation>
    <scope>NUCLEOTIDE SEQUENCE [LARGE SCALE GENOMIC DNA]</scope>
    <source>
        <strain evidence="2 3">DB165</strain>
    </source>
</reference>
<feature type="transmembrane region" description="Helical" evidence="1">
    <location>
        <begin position="264"/>
        <end position="296"/>
    </location>
</feature>
<evidence type="ECO:0008006" key="4">
    <source>
        <dbReference type="Google" id="ProtNLM"/>
    </source>
</evidence>
<proteinExistence type="predicted"/>
<dbReference type="Proteomes" id="UP000306192">
    <property type="component" value="Unassembled WGS sequence"/>
</dbReference>
<feature type="transmembrane region" description="Helical" evidence="1">
    <location>
        <begin position="393"/>
        <end position="419"/>
    </location>
</feature>
<feature type="transmembrane region" description="Helical" evidence="1">
    <location>
        <begin position="155"/>
        <end position="173"/>
    </location>
</feature>
<name>A0A4T2BUY0_9MICO</name>
<keyword evidence="1" id="KW-1133">Transmembrane helix</keyword>
<feature type="transmembrane region" description="Helical" evidence="1">
    <location>
        <begin position="127"/>
        <end position="149"/>
    </location>
</feature>
<feature type="transmembrane region" description="Helical" evidence="1">
    <location>
        <begin position="51"/>
        <end position="69"/>
    </location>
</feature>
<evidence type="ECO:0000313" key="2">
    <source>
        <dbReference type="EMBL" id="TIH35583.1"/>
    </source>
</evidence>
<evidence type="ECO:0000256" key="1">
    <source>
        <dbReference type="SAM" id="Phobius"/>
    </source>
</evidence>
<comment type="caution">
    <text evidence="2">The sequence shown here is derived from an EMBL/GenBank/DDBJ whole genome shotgun (WGS) entry which is preliminary data.</text>
</comment>
<dbReference type="EMBL" id="QYRT01000019">
    <property type="protein sequence ID" value="TIH35583.1"/>
    <property type="molecule type" value="Genomic_DNA"/>
</dbReference>
<protein>
    <recommendedName>
        <fullName evidence="4">O-antigen ligase domain-containing protein</fullName>
    </recommendedName>
</protein>
<dbReference type="RefSeq" id="WP_136642345.1">
    <property type="nucleotide sequence ID" value="NZ_QYRT01000019.1"/>
</dbReference>
<accession>A0A4T2BUY0</accession>
<feature type="transmembrane region" description="Helical" evidence="1">
    <location>
        <begin position="439"/>
        <end position="456"/>
    </location>
</feature>
<gene>
    <name evidence="2" type="ORF">D4765_11000</name>
</gene>